<organism evidence="1 2">
    <name type="scientific">Secundilactobacillus malefermentans</name>
    <dbReference type="NCBI Taxonomy" id="176292"/>
    <lineage>
        <taxon>Bacteria</taxon>
        <taxon>Bacillati</taxon>
        <taxon>Bacillota</taxon>
        <taxon>Bacilli</taxon>
        <taxon>Lactobacillales</taxon>
        <taxon>Lactobacillaceae</taxon>
        <taxon>Secundilactobacillus</taxon>
    </lineage>
</organism>
<name>A0A4R5NFR0_9LACO</name>
<proteinExistence type="predicted"/>
<protein>
    <submittedName>
        <fullName evidence="1">Uncharacterized protein</fullName>
    </submittedName>
</protein>
<evidence type="ECO:0000313" key="2">
    <source>
        <dbReference type="Proteomes" id="UP000294854"/>
    </source>
</evidence>
<accession>A0A4R5NFR0</accession>
<dbReference type="EMBL" id="PUFO01000096">
    <property type="protein sequence ID" value="TDG72634.1"/>
    <property type="molecule type" value="Genomic_DNA"/>
</dbReference>
<evidence type="ECO:0000313" key="1">
    <source>
        <dbReference type="EMBL" id="TDG72634.1"/>
    </source>
</evidence>
<keyword evidence="2" id="KW-1185">Reference proteome</keyword>
<sequence>MTMMDVKKSLENLAWTTDHHFQHIQNQHEFIRAVAIQFELGYTDFRVIEMALQLSDGENHELLKQFATAYENVYQYEYAFVADGLSGFNEKFGHQMPAYKEAKESLLSVIQLISKLQPWYKAV</sequence>
<reference evidence="1 2" key="1">
    <citation type="journal article" date="2019" name="Appl. Microbiol. Biotechnol.">
        <title>Uncovering carbohydrate metabolism through a genotype-phenotype association study of 56 lactic acid bacteria genomes.</title>
        <authorList>
            <person name="Buron-Moles G."/>
            <person name="Chailyan A."/>
            <person name="Dolejs I."/>
            <person name="Forster J."/>
            <person name="Miks M.H."/>
        </authorList>
    </citation>
    <scope>NUCLEOTIDE SEQUENCE [LARGE SCALE GENOMIC DNA]</scope>
    <source>
        <strain evidence="1 2">ATCC 49373</strain>
    </source>
</reference>
<gene>
    <name evidence="1" type="ORF">C5L31_001093</name>
</gene>
<dbReference type="Proteomes" id="UP000294854">
    <property type="component" value="Unassembled WGS sequence"/>
</dbReference>
<comment type="caution">
    <text evidence="1">The sequence shown here is derived from an EMBL/GenBank/DDBJ whole genome shotgun (WGS) entry which is preliminary data.</text>
</comment>
<dbReference type="AlphaFoldDB" id="A0A4R5NFR0"/>